<reference evidence="1" key="1">
    <citation type="submission" date="2015-10" db="EMBL/GenBank/DDBJ databases">
        <title>Evolution of the mating-type locus in an isomorphic haploid-diploid life cycle and isogamy.</title>
        <authorList>
            <person name="Yamazaki T."/>
            <person name="Suzuki R."/>
            <person name="Ichihara K."/>
            <person name="Toyoda A."/>
            <person name="Kuwano K."/>
            <person name="Kawano S."/>
        </authorList>
    </citation>
    <scope>NUCLEOTIDE SEQUENCE</scope>
    <source>
        <strain evidence="1">MGEC-2</strain>
    </source>
</reference>
<name>A0A1C9ZPI7_9CHLO</name>
<gene>
    <name evidence="1" type="primary">1322m</name>
</gene>
<evidence type="ECO:0000313" key="1">
    <source>
        <dbReference type="EMBL" id="BAV58206.1"/>
    </source>
</evidence>
<accession>A0A1C9ZPI7</accession>
<proteinExistence type="evidence at transcript level"/>
<sequence length="104" mass="11490">MTLTLRATSAQSGLTSYVPLLVIKAKSFQFYAAVRDHSSSSVIHGCHQHEASLCSSRRTRHSSSRPIRKFESYVIVAAGKLKLLHTIVSCTADGNVHRVHLPYL</sequence>
<organism evidence="1">
    <name type="scientific">Ulva partita</name>
    <dbReference type="NCBI Taxonomy" id="1605170"/>
    <lineage>
        <taxon>Eukaryota</taxon>
        <taxon>Viridiplantae</taxon>
        <taxon>Chlorophyta</taxon>
        <taxon>core chlorophytes</taxon>
        <taxon>Ulvophyceae</taxon>
        <taxon>OUU clade</taxon>
        <taxon>Ulvales</taxon>
        <taxon>Ulvaceae</taxon>
        <taxon>Ulva</taxon>
    </lineage>
</organism>
<dbReference type="EMBL" id="LC088518">
    <property type="protein sequence ID" value="BAV58206.1"/>
    <property type="molecule type" value="mRNA"/>
</dbReference>
<protein>
    <submittedName>
        <fullName evidence="1">Rab1E</fullName>
    </submittedName>
</protein>
<dbReference type="AlphaFoldDB" id="A0A1C9ZPI7"/>